<dbReference type="Pfam" id="PF13780">
    <property type="entry name" value="DUF4176"/>
    <property type="match status" value="1"/>
</dbReference>
<dbReference type="AlphaFoldDB" id="A0A0V8BL20"/>
<name>A0A0V8BL20_LACLL</name>
<protein>
    <recommendedName>
        <fullName evidence="3">DUF4176 domain-containing protein</fullName>
    </recommendedName>
</protein>
<accession>A0A0V8BL20</accession>
<dbReference type="EMBL" id="LKLU01000062">
    <property type="protein sequence ID" value="KSU21566.1"/>
    <property type="molecule type" value="Genomic_DNA"/>
</dbReference>
<reference evidence="2" key="1">
    <citation type="submission" date="2015-10" db="EMBL/GenBank/DDBJ databases">
        <title>Draft Genome Sequences of 11 Lactococcus lactis subspecies cremoris strains.</title>
        <authorList>
            <person name="Wels M."/>
            <person name="Backus L."/>
            <person name="Boekhorst J."/>
            <person name="Dijkstra A."/>
            <person name="Beerthuizen M."/>
            <person name="Kelly W."/>
            <person name="Siezen R."/>
            <person name="Bachmann H."/>
            <person name="Van Hijum S."/>
        </authorList>
    </citation>
    <scope>NUCLEOTIDE SEQUENCE [LARGE SCALE GENOMIC DNA]</scope>
    <source>
        <strain evidence="2">M20</strain>
    </source>
</reference>
<comment type="caution">
    <text evidence="1">The sequence shown here is derived from an EMBL/GenBank/DDBJ whole genome shotgun (WGS) entry which is preliminary data.</text>
</comment>
<dbReference type="RefSeq" id="WP_033899013.1">
    <property type="nucleotide sequence ID" value="NZ_CP025500.1"/>
</dbReference>
<proteinExistence type="predicted"/>
<dbReference type="Proteomes" id="UP000053719">
    <property type="component" value="Unassembled WGS sequence"/>
</dbReference>
<dbReference type="PATRIC" id="fig|1360.100.peg.2185"/>
<evidence type="ECO:0000313" key="2">
    <source>
        <dbReference type="Proteomes" id="UP000053719"/>
    </source>
</evidence>
<organism evidence="1 2">
    <name type="scientific">Lactococcus lactis subsp. lactis</name>
    <name type="common">Streptococcus lactis</name>
    <dbReference type="NCBI Taxonomy" id="1360"/>
    <lineage>
        <taxon>Bacteria</taxon>
        <taxon>Bacillati</taxon>
        <taxon>Bacillota</taxon>
        <taxon>Bacilli</taxon>
        <taxon>Lactobacillales</taxon>
        <taxon>Streptococcaceae</taxon>
        <taxon>Lactococcus</taxon>
    </lineage>
</organism>
<dbReference type="InterPro" id="IPR025233">
    <property type="entry name" value="DUF4176"/>
</dbReference>
<evidence type="ECO:0008006" key="3">
    <source>
        <dbReference type="Google" id="ProtNLM"/>
    </source>
</evidence>
<gene>
    <name evidence="1" type="ORF">M20_0855</name>
</gene>
<evidence type="ECO:0000313" key="1">
    <source>
        <dbReference type="EMBL" id="KSU21566.1"/>
    </source>
</evidence>
<sequence length="75" mass="8509">MRELKDFLPLGSVVLLAGGSEKLMIIGYKQVGLDSNSELDYSAIVIPEGYKNLKSIRYFNQEEVVYIFQMGFLDN</sequence>